<name>A0ABZ1CU18_9TREE</name>
<dbReference type="RefSeq" id="XP_062789440.1">
    <property type="nucleotide sequence ID" value="XM_062933389.1"/>
</dbReference>
<feature type="region of interest" description="Disordered" evidence="1">
    <location>
        <begin position="367"/>
        <end position="398"/>
    </location>
</feature>
<feature type="compositionally biased region" description="Basic and acidic residues" evidence="1">
    <location>
        <begin position="47"/>
        <end position="63"/>
    </location>
</feature>
<feature type="region of interest" description="Disordered" evidence="1">
    <location>
        <begin position="1"/>
        <end position="153"/>
    </location>
</feature>
<feature type="compositionally biased region" description="Polar residues" evidence="1">
    <location>
        <begin position="171"/>
        <end position="181"/>
    </location>
</feature>
<feature type="region of interest" description="Disordered" evidence="1">
    <location>
        <begin position="312"/>
        <end position="348"/>
    </location>
</feature>
<proteinExistence type="predicted"/>
<feature type="compositionally biased region" description="Basic and acidic residues" evidence="1">
    <location>
        <begin position="322"/>
        <end position="344"/>
    </location>
</feature>
<evidence type="ECO:0000313" key="3">
    <source>
        <dbReference type="Proteomes" id="UP001329825"/>
    </source>
</evidence>
<accession>A0ABZ1CU18</accession>
<protein>
    <submittedName>
        <fullName evidence="2">Uncharacterized protein</fullName>
    </submittedName>
</protein>
<evidence type="ECO:0000256" key="1">
    <source>
        <dbReference type="SAM" id="MobiDB-lite"/>
    </source>
</evidence>
<feature type="region of interest" description="Disordered" evidence="1">
    <location>
        <begin position="222"/>
        <end position="272"/>
    </location>
</feature>
<dbReference type="EMBL" id="CP141882">
    <property type="protein sequence ID" value="WRT64700.1"/>
    <property type="molecule type" value="Genomic_DNA"/>
</dbReference>
<dbReference type="GeneID" id="87953765"/>
<feature type="compositionally biased region" description="Polar residues" evidence="1">
    <location>
        <begin position="226"/>
        <end position="240"/>
    </location>
</feature>
<feature type="compositionally biased region" description="Polar residues" evidence="1">
    <location>
        <begin position="367"/>
        <end position="392"/>
    </location>
</feature>
<evidence type="ECO:0000313" key="2">
    <source>
        <dbReference type="EMBL" id="WRT64700.1"/>
    </source>
</evidence>
<keyword evidence="3" id="KW-1185">Reference proteome</keyword>
<feature type="compositionally biased region" description="Low complexity" evidence="1">
    <location>
        <begin position="246"/>
        <end position="267"/>
    </location>
</feature>
<feature type="compositionally biased region" description="Polar residues" evidence="1">
    <location>
        <begin position="128"/>
        <end position="140"/>
    </location>
</feature>
<dbReference type="Proteomes" id="UP001329825">
    <property type="component" value="Chromosome 2"/>
</dbReference>
<feature type="region of interest" description="Disordered" evidence="1">
    <location>
        <begin position="171"/>
        <end position="199"/>
    </location>
</feature>
<sequence>MRKQKRTSALSSSEKGWSRDSGYISQISLQYEAPYPDTQASSSSDLADDRTSSAEDESSDRLGHVHYQSTGVGTDFKGTSGFPPIALDDTSGPSAHPAQETFSSYTAYPSDDSDLSPRTESPGAENFADSSRTSYSSGQDLSEFDSDDQKIRTSARRQHLAEFFRKYPSGSAVTESSTYPQSMFEDPFDRKSPTEASTTGELAINGILFGFDEESGMPVVLPDSIRSVSPTKSSPPTILDQSVGDLGRQSLFDSSSSDNTSAGNQSSGSKNSGHSVFYLSSRLKKGVSSAWSRLSNKPLVWPRRWSQSFENLASKSRSRGKKPIDKSTIRILRDSENERSEYPAENHTSFPVNPAFSFSLPLIPDSTLSSIESPDQTPNDSFSINNKSSDPITSPGEHMTWDEISRKMKNAREESQAATMSEARLRYETSMAAAGLETEEERKIPIMRERLLRSTGMEDPEIGAMREELGTLESYYHRF</sequence>
<gene>
    <name evidence="2" type="ORF">IL334_001634</name>
</gene>
<reference evidence="2 3" key="1">
    <citation type="submission" date="2024-01" db="EMBL/GenBank/DDBJ databases">
        <title>Comparative genomics of Cryptococcus and Kwoniella reveals pathogenesis evolution and contrasting modes of karyotype evolution via chromosome fusion or intercentromeric recombination.</title>
        <authorList>
            <person name="Coelho M.A."/>
            <person name="David-Palma M."/>
            <person name="Shea T."/>
            <person name="Bowers K."/>
            <person name="McGinley-Smith S."/>
            <person name="Mohammad A.W."/>
            <person name="Gnirke A."/>
            <person name="Yurkov A.M."/>
            <person name="Nowrousian M."/>
            <person name="Sun S."/>
            <person name="Cuomo C.A."/>
            <person name="Heitman J."/>
        </authorList>
    </citation>
    <scope>NUCLEOTIDE SEQUENCE [LARGE SCALE GENOMIC DNA]</scope>
    <source>
        <strain evidence="2">CBS 11374</strain>
    </source>
</reference>
<organism evidence="2 3">
    <name type="scientific">Kwoniella shivajii</name>
    <dbReference type="NCBI Taxonomy" id="564305"/>
    <lineage>
        <taxon>Eukaryota</taxon>
        <taxon>Fungi</taxon>
        <taxon>Dikarya</taxon>
        <taxon>Basidiomycota</taxon>
        <taxon>Agaricomycotina</taxon>
        <taxon>Tremellomycetes</taxon>
        <taxon>Tremellales</taxon>
        <taxon>Cryptococcaceae</taxon>
        <taxon>Kwoniella</taxon>
    </lineage>
</organism>